<comment type="function">
    <text evidence="7">Catalyzes the removal of dipeptides from the N-terminus of oligopeptides.</text>
</comment>
<keyword evidence="6 7" id="KW-0720">Serine protease</keyword>
<comment type="similarity">
    <text evidence="1 7">Belongs to the peptidase S46 family.</text>
</comment>
<feature type="signal peptide" evidence="7">
    <location>
        <begin position="1"/>
        <end position="21"/>
    </location>
</feature>
<feature type="chain" id="PRO_5023160057" description="Dipeptidyl-peptidase" evidence="7">
    <location>
        <begin position="22"/>
        <end position="731"/>
    </location>
</feature>
<evidence type="ECO:0000256" key="7">
    <source>
        <dbReference type="RuleBase" id="RU366067"/>
    </source>
</evidence>
<evidence type="ECO:0000256" key="1">
    <source>
        <dbReference type="ARBA" id="ARBA00010491"/>
    </source>
</evidence>
<dbReference type="Pfam" id="PF10459">
    <property type="entry name" value="Peptidase_S46"/>
    <property type="match status" value="1"/>
</dbReference>
<protein>
    <recommendedName>
        <fullName evidence="7">Dipeptidyl-peptidase</fullName>
        <ecNumber evidence="7">3.4.14.-</ecNumber>
    </recommendedName>
</protein>
<evidence type="ECO:0000256" key="4">
    <source>
        <dbReference type="ARBA" id="ARBA00022729"/>
    </source>
</evidence>
<dbReference type="GO" id="GO:0006508">
    <property type="term" value="P:proteolysis"/>
    <property type="evidence" value="ECO:0007669"/>
    <property type="project" value="UniProtKB-KW"/>
</dbReference>
<dbReference type="Proteomes" id="UP000283387">
    <property type="component" value="Unassembled WGS sequence"/>
</dbReference>
<keyword evidence="4 7" id="KW-0732">Signal</keyword>
<keyword evidence="3 7" id="KW-0645">Protease</keyword>
<name>A0A419WAH6_9BACT</name>
<organism evidence="8 9">
    <name type="scientific">Mangrovibacterium diazotrophicum</name>
    <dbReference type="NCBI Taxonomy" id="1261403"/>
    <lineage>
        <taxon>Bacteria</taxon>
        <taxon>Pseudomonadati</taxon>
        <taxon>Bacteroidota</taxon>
        <taxon>Bacteroidia</taxon>
        <taxon>Marinilabiliales</taxon>
        <taxon>Prolixibacteraceae</taxon>
        <taxon>Mangrovibacterium</taxon>
    </lineage>
</organism>
<evidence type="ECO:0000256" key="6">
    <source>
        <dbReference type="ARBA" id="ARBA00022825"/>
    </source>
</evidence>
<dbReference type="InterPro" id="IPR019500">
    <property type="entry name" value="Pep_S46"/>
</dbReference>
<accession>A0A419WAH6</accession>
<dbReference type="InterPro" id="IPR009003">
    <property type="entry name" value="Peptidase_S1_PA"/>
</dbReference>
<dbReference type="Gene3D" id="2.40.10.10">
    <property type="entry name" value="Trypsin-like serine proteases"/>
    <property type="match status" value="1"/>
</dbReference>
<evidence type="ECO:0000256" key="5">
    <source>
        <dbReference type="ARBA" id="ARBA00022801"/>
    </source>
</evidence>
<sequence length="731" mass="82581">MKKLFLVVVTLGLLWQGTARADEGMWLPALIQKLNIGDMQKMGLELSADDIYNINQSSLKDAVVALDHGSCTAELVSPKGLLLTNHHCGFGEIQAHSSVEHDYLRDGFWAKSMEEELPNPGKTVSFLVRVEDVTDRVLDGVEFNAPEDERKEKIQKASFEIQKEATADNDYEARVQTMFEGNKYYLFVYETYRDVRLVGAPPASIGKFGGDTDNWMWPRHTGDFSIFRVYCSPDGKPADYSPDNVPLEPKHFLPISLDGYEDGDFAMVMGYPGRTNRYKTSFGVEYTMDVTNTVRINARGVKLAILKDYMNSSQKANIQYASKYARSSNYYKYSIGQNKGLEALDVVEKKKALEAKFTEWVDADAERTEKYGKALEMIEDSYREQRDDVASEYLMETMFRGPELFAFCMNMKGLHEALKSANNEDRVQANVERIRSRVDEFFKDYDAATDEKVAAALVDVYKKNVDPAFYPTFFADINKKYKGNAADFMAYVFGKTVFADQEKLEAFLSDPSLKVMDKDPAFQVAESIFRQATILGEIVNRTSGGLQEGRRLFVAGLMEMEKDRKFYPDANSTMRLTYGTVGDYVPRDGVKYDYYTTLKGYIEKEIPGDDEFDVPARLKDLFYAKDFGDYADENGELRTCFTTNNDITGGNSGSPVINGKGQLTGIAFDGNWEAMSGDIAFEPELQKCICVDIRFVLWTIDKFAGAKNLIDEMTLVKSDKKVEKDVASSEK</sequence>
<evidence type="ECO:0000313" key="9">
    <source>
        <dbReference type="Proteomes" id="UP000283387"/>
    </source>
</evidence>
<dbReference type="PANTHER" id="PTHR38469">
    <property type="entry name" value="PERIPLASMIC PEPTIDASE SUBFAMILY S1B"/>
    <property type="match status" value="1"/>
</dbReference>
<dbReference type="GO" id="GO:0043171">
    <property type="term" value="P:peptide catabolic process"/>
    <property type="evidence" value="ECO:0007669"/>
    <property type="project" value="UniProtKB-UniRule"/>
</dbReference>
<evidence type="ECO:0000256" key="2">
    <source>
        <dbReference type="ARBA" id="ARBA00022438"/>
    </source>
</evidence>
<keyword evidence="2 7" id="KW-0031">Aminopeptidase</keyword>
<proteinExistence type="inferred from homology"/>
<dbReference type="RefSeq" id="WP_120273678.1">
    <property type="nucleotide sequence ID" value="NZ_RAPN01000001.1"/>
</dbReference>
<dbReference type="OrthoDB" id="9805367at2"/>
<comment type="caution">
    <text evidence="8">The sequence shown here is derived from an EMBL/GenBank/DDBJ whole genome shotgun (WGS) entry which is preliminary data.</text>
</comment>
<dbReference type="AlphaFoldDB" id="A0A419WAH6"/>
<dbReference type="PANTHER" id="PTHR38469:SF1">
    <property type="entry name" value="PERIPLASMIC PEPTIDASE SUBFAMILY S1B"/>
    <property type="match status" value="1"/>
</dbReference>
<keyword evidence="9" id="KW-1185">Reference proteome</keyword>
<evidence type="ECO:0000313" key="8">
    <source>
        <dbReference type="EMBL" id="RKD92475.1"/>
    </source>
</evidence>
<dbReference type="GO" id="GO:0070009">
    <property type="term" value="F:serine-type aminopeptidase activity"/>
    <property type="evidence" value="ECO:0007669"/>
    <property type="project" value="UniProtKB-UniRule"/>
</dbReference>
<keyword evidence="5 7" id="KW-0378">Hydrolase</keyword>
<dbReference type="SUPFAM" id="SSF50494">
    <property type="entry name" value="Trypsin-like serine proteases"/>
    <property type="match status" value="1"/>
</dbReference>
<dbReference type="InterPro" id="IPR043504">
    <property type="entry name" value="Peptidase_S1_PA_chymotrypsin"/>
</dbReference>
<evidence type="ECO:0000256" key="3">
    <source>
        <dbReference type="ARBA" id="ARBA00022670"/>
    </source>
</evidence>
<dbReference type="GO" id="GO:0008239">
    <property type="term" value="F:dipeptidyl-peptidase activity"/>
    <property type="evidence" value="ECO:0007669"/>
    <property type="project" value="UniProtKB-UniRule"/>
</dbReference>
<reference evidence="8 9" key="1">
    <citation type="submission" date="2018-09" db="EMBL/GenBank/DDBJ databases">
        <title>Genomic Encyclopedia of Archaeal and Bacterial Type Strains, Phase II (KMG-II): from individual species to whole genera.</title>
        <authorList>
            <person name="Goeker M."/>
        </authorList>
    </citation>
    <scope>NUCLEOTIDE SEQUENCE [LARGE SCALE GENOMIC DNA]</scope>
    <source>
        <strain evidence="8 9">DSM 27148</strain>
    </source>
</reference>
<gene>
    <name evidence="8" type="ORF">BC643_2848</name>
</gene>
<dbReference type="EMBL" id="RAPN01000001">
    <property type="protein sequence ID" value="RKD92475.1"/>
    <property type="molecule type" value="Genomic_DNA"/>
</dbReference>
<dbReference type="EC" id="3.4.14.-" evidence="7"/>